<reference evidence="3 4" key="1">
    <citation type="submission" date="2015-01" db="EMBL/GenBank/DDBJ databases">
        <title>Evolution of Trichinella species and genotypes.</title>
        <authorList>
            <person name="Korhonen P.K."/>
            <person name="Edoardo P."/>
            <person name="Giuseppe L.R."/>
            <person name="Gasser R.B."/>
        </authorList>
    </citation>
    <scope>NUCLEOTIDE SEQUENCE [LARGE SCALE GENOMIC DNA]</scope>
    <source>
        <strain evidence="1">ISS13</strain>
        <strain evidence="2">ISS588</strain>
    </source>
</reference>
<dbReference type="EMBL" id="JYDS01006912">
    <property type="protein sequence ID" value="KRY81056.1"/>
    <property type="molecule type" value="Genomic_DNA"/>
</dbReference>
<dbReference type="Proteomes" id="UP000054632">
    <property type="component" value="Unassembled WGS sequence"/>
</dbReference>
<comment type="caution">
    <text evidence="1">The sequence shown here is derived from an EMBL/GenBank/DDBJ whole genome shotgun (WGS) entry which is preliminary data.</text>
</comment>
<keyword evidence="4" id="KW-1185">Reference proteome</keyword>
<name>A0A0V1DMD5_TRIPS</name>
<evidence type="ECO:0000313" key="4">
    <source>
        <dbReference type="Proteomes" id="UP000054805"/>
    </source>
</evidence>
<evidence type="ECO:0000313" key="3">
    <source>
        <dbReference type="Proteomes" id="UP000054632"/>
    </source>
</evidence>
<protein>
    <submittedName>
        <fullName evidence="1">Uncharacterized protein</fullName>
    </submittedName>
</protein>
<evidence type="ECO:0000313" key="1">
    <source>
        <dbReference type="EMBL" id="KRY62629.1"/>
    </source>
</evidence>
<sequence length="36" mass="4061">MCFHGFSLLAGFYYSCLDCLQNVHSLCNKFSGLNNL</sequence>
<gene>
    <name evidence="1" type="ORF">T4A_2684</name>
    <name evidence="2" type="ORF">T4B_13242</name>
</gene>
<organism evidence="1 3">
    <name type="scientific">Trichinella pseudospiralis</name>
    <name type="common">Parasitic roundworm</name>
    <dbReference type="NCBI Taxonomy" id="6337"/>
    <lineage>
        <taxon>Eukaryota</taxon>
        <taxon>Metazoa</taxon>
        <taxon>Ecdysozoa</taxon>
        <taxon>Nematoda</taxon>
        <taxon>Enoplea</taxon>
        <taxon>Dorylaimia</taxon>
        <taxon>Trichinellida</taxon>
        <taxon>Trichinellidae</taxon>
        <taxon>Trichinella</taxon>
    </lineage>
</organism>
<accession>A0A0V1DMD5</accession>
<evidence type="ECO:0000313" key="2">
    <source>
        <dbReference type="EMBL" id="KRY81056.1"/>
    </source>
</evidence>
<dbReference type="AlphaFoldDB" id="A0A0V1DMD5"/>
<dbReference type="EMBL" id="JYDR01002045">
    <property type="protein sequence ID" value="KRY62629.1"/>
    <property type="molecule type" value="Genomic_DNA"/>
</dbReference>
<proteinExistence type="predicted"/>
<dbReference type="Proteomes" id="UP000054805">
    <property type="component" value="Unassembled WGS sequence"/>
</dbReference>